<dbReference type="EMBL" id="CP009962">
    <property type="protein sequence ID" value="AIY40433.1"/>
    <property type="molecule type" value="Genomic_DNA"/>
</dbReference>
<proteinExistence type="predicted"/>
<dbReference type="STRING" id="279058.LT85_1275"/>
<evidence type="ECO:0000313" key="2">
    <source>
        <dbReference type="Proteomes" id="UP000030302"/>
    </source>
</evidence>
<reference evidence="2" key="1">
    <citation type="journal article" date="2014" name="Soil Biol. Biochem.">
        <title>Structure and function of bacterial communities in ageing soils: Insights from the Mendocino ecological staircase.</title>
        <authorList>
            <person name="Uroz S."/>
            <person name="Tech J.J."/>
            <person name="Sawaya N.A."/>
            <person name="Frey-Klett P."/>
            <person name="Leveau J.H.J."/>
        </authorList>
    </citation>
    <scope>NUCLEOTIDE SEQUENCE [LARGE SCALE GENOMIC DNA]</scope>
    <source>
        <strain evidence="2">Cal35</strain>
    </source>
</reference>
<evidence type="ECO:0000313" key="1">
    <source>
        <dbReference type="EMBL" id="AIY40433.1"/>
    </source>
</evidence>
<dbReference type="AlphaFoldDB" id="A0A0A1F6U1"/>
<protein>
    <submittedName>
        <fullName evidence="1">Uncharacterized protein</fullName>
    </submittedName>
</protein>
<dbReference type="KEGG" id="care:LT85_1275"/>
<accession>A0A0A1F6U1</accession>
<name>A0A0A1F6U1_9BURK</name>
<dbReference type="HOGENOM" id="CLU_3307828_0_0_4"/>
<organism evidence="1 2">
    <name type="scientific">Collimonas arenae</name>
    <dbReference type="NCBI Taxonomy" id="279058"/>
    <lineage>
        <taxon>Bacteria</taxon>
        <taxon>Pseudomonadati</taxon>
        <taxon>Pseudomonadota</taxon>
        <taxon>Betaproteobacteria</taxon>
        <taxon>Burkholderiales</taxon>
        <taxon>Oxalobacteraceae</taxon>
        <taxon>Collimonas</taxon>
    </lineage>
</organism>
<sequence length="39" mass="4767">MRFTCKIFNAAWLQAIIYPVKRIQERMVIAAYLRRLLLR</sequence>
<dbReference type="Proteomes" id="UP000030302">
    <property type="component" value="Chromosome"/>
</dbReference>
<gene>
    <name evidence="1" type="ORF">LT85_1275</name>
</gene>
<keyword evidence="2" id="KW-1185">Reference proteome</keyword>